<keyword evidence="18" id="KW-1185">Reference proteome</keyword>
<evidence type="ECO:0000256" key="11">
    <source>
        <dbReference type="ARBA" id="ARBA00023303"/>
    </source>
</evidence>
<feature type="transmembrane region" description="Helical" evidence="14">
    <location>
        <begin position="648"/>
        <end position="670"/>
    </location>
</feature>
<evidence type="ECO:0000256" key="12">
    <source>
        <dbReference type="ARBA" id="ARBA00036634"/>
    </source>
</evidence>
<feature type="compositionally biased region" description="Polar residues" evidence="13">
    <location>
        <begin position="72"/>
        <end position="97"/>
    </location>
</feature>
<sequence length="788" mass="90225">MLTTQNSPAHSFEGQLANGRREVKRKSGYQTIPGNNSDKRLTLQNFIYNGQQDFFDQDLAQQRTGLEGASVAPSQPSHISTLDAQSPRSNGPSAEFQSNRLKEQMSAHNHNENNSMRNAAAISSGHNAMNDTSDGHVSFSGIQNDIFTNYNEALDQLPQTQRDLGERLRRHLQFFFMNPLEKYRIRRQFPFKLVLQILKVVFITIQLVLFAELRISHVDFLDDTVTVMRHKFLKKWDDERDAVVYPPDTGKYALFTSDEIIEHFSFIVKAYYSLQNDSFASFSYDSTAVHPQTEQYKPLEMFYPHWSIPPIKLCIDRIADVNIQNETYIFDISEVNECFSLNFTKEEVDQISKDPFAIRELFIRRNITFKPEDALIINKASVKINLRTIHFSPLSTDQKPECYLIKITIDFDNTRHTGQVFVRLHSIISYVNLCNGRVLQVGTVGIDTIAIGIIDILVLMLCISSLLLCCRALVKAHYLKNTTCDFFESVFKRRLSVKDQIDFFNLWYVTIVVNDVLIIMGTICKVTIEFRDFDSDLFTLTGILLGLGALLVYIGLLRYLGFFSQYNILVLTLKRSLPSILRFMVCTIILYLGFLIAGWVIIGPYSIKFRTLSQSSEALFSLLNGDDMFATFYTISDSSTTIKVFGTIYIYLFVCLFIYIVLSLFIAIIMDAYEVVKERYNQGLEEERSTLHEFLASSDSPNTDSPEARELYSAERLLQLDDSWLLRNWPEIRDTLRQAWRSNRQRASSSADVLFAYRSFENPASEANDSALNMVPQPRPAAGNNSAL</sequence>
<feature type="domain" description="Mucolipin extracytosolic" evidence="16">
    <location>
        <begin position="218"/>
        <end position="427"/>
    </location>
</feature>
<evidence type="ECO:0000256" key="13">
    <source>
        <dbReference type="SAM" id="MobiDB-lite"/>
    </source>
</evidence>
<dbReference type="PANTHER" id="PTHR12127:SF7">
    <property type="entry name" value="SD02261P"/>
    <property type="match status" value="1"/>
</dbReference>
<keyword evidence="6" id="KW-0967">Endosome</keyword>
<keyword evidence="10" id="KW-1015">Disulfide bond</keyword>
<feature type="region of interest" description="Disordered" evidence="13">
    <location>
        <begin position="768"/>
        <end position="788"/>
    </location>
</feature>
<feature type="domain" description="Polycystin cation channel PKD1/PKD2" evidence="15">
    <location>
        <begin position="526"/>
        <end position="676"/>
    </location>
</feature>
<feature type="transmembrane region" description="Helical" evidence="14">
    <location>
        <begin position="503"/>
        <end position="528"/>
    </location>
</feature>
<dbReference type="Proteomes" id="UP001201812">
    <property type="component" value="Unassembled WGS sequence"/>
</dbReference>
<feature type="region of interest" description="Disordered" evidence="13">
    <location>
        <begin position="1"/>
        <end position="38"/>
    </location>
</feature>
<dbReference type="InterPro" id="IPR049134">
    <property type="entry name" value="MCLN_ECD"/>
</dbReference>
<dbReference type="PANTHER" id="PTHR12127">
    <property type="entry name" value="MUCOLIPIN"/>
    <property type="match status" value="1"/>
</dbReference>
<evidence type="ECO:0000313" key="18">
    <source>
        <dbReference type="Proteomes" id="UP001201812"/>
    </source>
</evidence>
<evidence type="ECO:0000256" key="9">
    <source>
        <dbReference type="ARBA" id="ARBA00023136"/>
    </source>
</evidence>
<evidence type="ECO:0000256" key="1">
    <source>
        <dbReference type="ARBA" id="ARBA00004337"/>
    </source>
</evidence>
<evidence type="ECO:0000256" key="2">
    <source>
        <dbReference type="ARBA" id="ARBA00004651"/>
    </source>
</evidence>
<dbReference type="InterPro" id="IPR013122">
    <property type="entry name" value="PKD1_2_channel"/>
</dbReference>
<keyword evidence="5 14" id="KW-0812">Transmembrane</keyword>
<organism evidence="17 18">
    <name type="scientific">Ditylenchus destructor</name>
    <dbReference type="NCBI Taxonomy" id="166010"/>
    <lineage>
        <taxon>Eukaryota</taxon>
        <taxon>Metazoa</taxon>
        <taxon>Ecdysozoa</taxon>
        <taxon>Nematoda</taxon>
        <taxon>Chromadorea</taxon>
        <taxon>Rhabditida</taxon>
        <taxon>Tylenchina</taxon>
        <taxon>Tylenchomorpha</taxon>
        <taxon>Sphaerularioidea</taxon>
        <taxon>Anguinidae</taxon>
        <taxon>Anguininae</taxon>
        <taxon>Ditylenchus</taxon>
    </lineage>
</organism>
<evidence type="ECO:0000256" key="8">
    <source>
        <dbReference type="ARBA" id="ARBA00023065"/>
    </source>
</evidence>
<gene>
    <name evidence="17" type="ORF">DdX_05656</name>
</gene>
<comment type="catalytic activity">
    <reaction evidence="12">
        <text>Ca(2+)(in) = Ca(2+)(out)</text>
        <dbReference type="Rhea" id="RHEA:29671"/>
        <dbReference type="ChEBI" id="CHEBI:29108"/>
    </reaction>
</comment>
<dbReference type="EMBL" id="JAKKPZ010000006">
    <property type="protein sequence ID" value="KAI1720271.1"/>
    <property type="molecule type" value="Genomic_DNA"/>
</dbReference>
<evidence type="ECO:0000256" key="4">
    <source>
        <dbReference type="ARBA" id="ARBA00022475"/>
    </source>
</evidence>
<evidence type="ECO:0000313" key="17">
    <source>
        <dbReference type="EMBL" id="KAI1720271.1"/>
    </source>
</evidence>
<feature type="transmembrane region" description="Helical" evidence="14">
    <location>
        <begin position="580"/>
        <end position="602"/>
    </location>
</feature>
<keyword evidence="4" id="KW-1003">Cell membrane</keyword>
<accession>A0AAD4ND17</accession>
<dbReference type="AlphaFoldDB" id="A0AAD4ND17"/>
<keyword evidence="8" id="KW-0406">Ion transport</keyword>
<evidence type="ECO:0000259" key="15">
    <source>
        <dbReference type="Pfam" id="PF08016"/>
    </source>
</evidence>
<name>A0AAD4ND17_9BILA</name>
<evidence type="ECO:0000256" key="6">
    <source>
        <dbReference type="ARBA" id="ARBA00022753"/>
    </source>
</evidence>
<dbReference type="GO" id="GO:0005886">
    <property type="term" value="C:plasma membrane"/>
    <property type="evidence" value="ECO:0007669"/>
    <property type="project" value="UniProtKB-SubCell"/>
</dbReference>
<keyword evidence="7 14" id="KW-1133">Transmembrane helix</keyword>
<reference evidence="17" key="1">
    <citation type="submission" date="2022-01" db="EMBL/GenBank/DDBJ databases">
        <title>Genome Sequence Resource for Two Populations of Ditylenchus destructor, the Migratory Endoparasitic Phytonematode.</title>
        <authorList>
            <person name="Zhang H."/>
            <person name="Lin R."/>
            <person name="Xie B."/>
        </authorList>
    </citation>
    <scope>NUCLEOTIDE SEQUENCE</scope>
    <source>
        <strain evidence="17">BazhouSP</strain>
    </source>
</reference>
<evidence type="ECO:0000256" key="7">
    <source>
        <dbReference type="ARBA" id="ARBA00022989"/>
    </source>
</evidence>
<keyword evidence="3" id="KW-0813">Transport</keyword>
<feature type="region of interest" description="Disordered" evidence="13">
    <location>
        <begin position="66"/>
        <end position="97"/>
    </location>
</feature>
<keyword evidence="11" id="KW-0407">Ion channel</keyword>
<protein>
    <submittedName>
        <fullName evidence="17">Polycystin cation channel domain-containing protein</fullName>
    </submittedName>
</protein>
<keyword evidence="9 14" id="KW-0472">Membrane</keyword>
<proteinExistence type="predicted"/>
<dbReference type="CDD" id="cd21050">
    <property type="entry name" value="ELD_TRPML"/>
    <property type="match status" value="1"/>
</dbReference>
<comment type="subcellular location">
    <subcellularLocation>
        <location evidence="2">Cell membrane</location>
        <topology evidence="2">Multi-pass membrane protein</topology>
    </subcellularLocation>
    <subcellularLocation>
        <location evidence="1">Endosome membrane</location>
        <topology evidence="1">Multi-pass membrane protein</topology>
    </subcellularLocation>
</comment>
<feature type="transmembrane region" description="Helical" evidence="14">
    <location>
        <begin position="540"/>
        <end position="560"/>
    </location>
</feature>
<evidence type="ECO:0000259" key="16">
    <source>
        <dbReference type="Pfam" id="PF21381"/>
    </source>
</evidence>
<dbReference type="GO" id="GO:0072345">
    <property type="term" value="F:NAADP-sensitive calcium-release channel activity"/>
    <property type="evidence" value="ECO:0007669"/>
    <property type="project" value="TreeGrafter"/>
</dbReference>
<dbReference type="Pfam" id="PF21381">
    <property type="entry name" value="MCLN_ECD"/>
    <property type="match status" value="1"/>
</dbReference>
<evidence type="ECO:0000256" key="5">
    <source>
        <dbReference type="ARBA" id="ARBA00022692"/>
    </source>
</evidence>
<feature type="transmembrane region" description="Helical" evidence="14">
    <location>
        <begin position="449"/>
        <end position="470"/>
    </location>
</feature>
<dbReference type="GO" id="GO:0005765">
    <property type="term" value="C:lysosomal membrane"/>
    <property type="evidence" value="ECO:0007669"/>
    <property type="project" value="TreeGrafter"/>
</dbReference>
<feature type="compositionally biased region" description="Polar residues" evidence="13">
    <location>
        <begin position="28"/>
        <end position="38"/>
    </location>
</feature>
<evidence type="ECO:0000256" key="14">
    <source>
        <dbReference type="SAM" id="Phobius"/>
    </source>
</evidence>
<dbReference type="InterPro" id="IPR039031">
    <property type="entry name" value="Mucolipin"/>
</dbReference>
<dbReference type="Pfam" id="PF08016">
    <property type="entry name" value="PKD_channel"/>
    <property type="match status" value="1"/>
</dbReference>
<dbReference type="FunFam" id="1.10.287.70:FF:000207">
    <property type="entry name" value="Predicted protein"/>
    <property type="match status" value="1"/>
</dbReference>
<comment type="caution">
    <text evidence="17">The sequence shown here is derived from an EMBL/GenBank/DDBJ whole genome shotgun (WGS) entry which is preliminary data.</text>
</comment>
<evidence type="ECO:0000256" key="3">
    <source>
        <dbReference type="ARBA" id="ARBA00022448"/>
    </source>
</evidence>
<dbReference type="GO" id="GO:0010008">
    <property type="term" value="C:endosome membrane"/>
    <property type="evidence" value="ECO:0007669"/>
    <property type="project" value="UniProtKB-SubCell"/>
</dbReference>
<dbReference type="Gene3D" id="1.10.287.70">
    <property type="match status" value="1"/>
</dbReference>
<evidence type="ECO:0000256" key="10">
    <source>
        <dbReference type="ARBA" id="ARBA00023157"/>
    </source>
</evidence>